<dbReference type="AlphaFoldDB" id="A0AA39R371"/>
<evidence type="ECO:0000313" key="3">
    <source>
        <dbReference type="Proteomes" id="UP001166286"/>
    </source>
</evidence>
<organism evidence="2 3">
    <name type="scientific">Cladonia borealis</name>
    <dbReference type="NCBI Taxonomy" id="184061"/>
    <lineage>
        <taxon>Eukaryota</taxon>
        <taxon>Fungi</taxon>
        <taxon>Dikarya</taxon>
        <taxon>Ascomycota</taxon>
        <taxon>Pezizomycotina</taxon>
        <taxon>Lecanoromycetes</taxon>
        <taxon>OSLEUM clade</taxon>
        <taxon>Lecanoromycetidae</taxon>
        <taxon>Lecanorales</taxon>
        <taxon>Lecanorineae</taxon>
        <taxon>Cladoniaceae</taxon>
        <taxon>Cladonia</taxon>
    </lineage>
</organism>
<dbReference type="Proteomes" id="UP001166286">
    <property type="component" value="Unassembled WGS sequence"/>
</dbReference>
<name>A0AA39R371_9LECA</name>
<proteinExistence type="predicted"/>
<evidence type="ECO:0000256" key="1">
    <source>
        <dbReference type="SAM" id="MobiDB-lite"/>
    </source>
</evidence>
<protein>
    <submittedName>
        <fullName evidence="2">Uncharacterized protein</fullName>
    </submittedName>
</protein>
<comment type="caution">
    <text evidence="2">The sequence shown here is derived from an EMBL/GenBank/DDBJ whole genome shotgun (WGS) entry which is preliminary data.</text>
</comment>
<accession>A0AA39R371</accession>
<feature type="compositionally biased region" description="Acidic residues" evidence="1">
    <location>
        <begin position="68"/>
        <end position="92"/>
    </location>
</feature>
<dbReference type="EMBL" id="JAFEKC020000009">
    <property type="protein sequence ID" value="KAK0512513.1"/>
    <property type="molecule type" value="Genomic_DNA"/>
</dbReference>
<feature type="region of interest" description="Disordered" evidence="1">
    <location>
        <begin position="27"/>
        <end position="103"/>
    </location>
</feature>
<sequence>MPVRYGGSYGAITKWLSESQRIARTTEEKVIDLTQESEEDEARGGFEAESDNESEEREDSGGQGGSDEQVDHEEGEESEEELSLEEQEECDQHEEFERSQDLGTMRAYPGISYSVTGYHHRPWGGENEFHTVGIFNTEKEAKWAALKDYRETCEENPADGWEYYWQGDPGDEEITLVAKVEDYEVQQETYRGTINRIKHREKPWSPYVTRSDPRIIQGQAESSHVYVVKVQLSEIGSHFCSELVDLIGSKIHNIYREREAANGAALNIYEEFLDQEFPITVKDETKHGLVSIKVDDHDEKASYLITVEKRELL</sequence>
<reference evidence="2" key="1">
    <citation type="submission" date="2023-03" db="EMBL/GenBank/DDBJ databases">
        <title>Complete genome of Cladonia borealis.</title>
        <authorList>
            <person name="Park H."/>
        </authorList>
    </citation>
    <scope>NUCLEOTIDE SEQUENCE</scope>
    <source>
        <strain evidence="2">ANT050790</strain>
    </source>
</reference>
<evidence type="ECO:0000313" key="2">
    <source>
        <dbReference type="EMBL" id="KAK0512513.1"/>
    </source>
</evidence>
<feature type="compositionally biased region" description="Acidic residues" evidence="1">
    <location>
        <begin position="48"/>
        <end position="58"/>
    </location>
</feature>
<keyword evidence="3" id="KW-1185">Reference proteome</keyword>
<gene>
    <name evidence="2" type="ORF">JMJ35_004530</name>
</gene>